<keyword evidence="1" id="KW-0812">Transmembrane</keyword>
<protein>
    <submittedName>
        <fullName evidence="2">Uncharacterized protein</fullName>
    </submittedName>
</protein>
<comment type="caution">
    <text evidence="2">The sequence shown here is derived from an EMBL/GenBank/DDBJ whole genome shotgun (WGS) entry which is preliminary data.</text>
</comment>
<evidence type="ECO:0000313" key="3">
    <source>
        <dbReference type="Proteomes" id="UP000225740"/>
    </source>
</evidence>
<organism evidence="2 3">
    <name type="scientific">Rhodopirellula bahusiensis</name>
    <dbReference type="NCBI Taxonomy" id="2014065"/>
    <lineage>
        <taxon>Bacteria</taxon>
        <taxon>Pseudomonadati</taxon>
        <taxon>Planctomycetota</taxon>
        <taxon>Planctomycetia</taxon>
        <taxon>Pirellulales</taxon>
        <taxon>Pirellulaceae</taxon>
        <taxon>Rhodopirellula</taxon>
    </lineage>
</organism>
<feature type="transmembrane region" description="Helical" evidence="1">
    <location>
        <begin position="12"/>
        <end position="33"/>
    </location>
</feature>
<name>A0A2G1VZF2_9BACT</name>
<keyword evidence="1" id="KW-0472">Membrane</keyword>
<dbReference type="AlphaFoldDB" id="A0A2G1VZF2"/>
<keyword evidence="1" id="KW-1133">Transmembrane helix</keyword>
<gene>
    <name evidence="2" type="ORF">CEE69_27010</name>
</gene>
<proteinExistence type="predicted"/>
<sequence>MSVQISKDRWLATQGFLAGMLIRISGTVALYLASSYYLDAPETWSAAWVLFWHVSLLAVEVVVIARFAHRDVA</sequence>
<keyword evidence="3" id="KW-1185">Reference proteome</keyword>
<feature type="transmembrane region" description="Helical" evidence="1">
    <location>
        <begin position="45"/>
        <end position="68"/>
    </location>
</feature>
<dbReference type="EMBL" id="NIZW01000031">
    <property type="protein sequence ID" value="PHQ32164.1"/>
    <property type="molecule type" value="Genomic_DNA"/>
</dbReference>
<evidence type="ECO:0000313" key="2">
    <source>
        <dbReference type="EMBL" id="PHQ32164.1"/>
    </source>
</evidence>
<accession>A0A2G1VZF2</accession>
<reference evidence="2 3" key="1">
    <citation type="submission" date="2017-06" db="EMBL/GenBank/DDBJ databases">
        <title>Description of Rhodopirellula bahusiensis sp. nov.</title>
        <authorList>
            <person name="Kizina J."/>
            <person name="Harder J."/>
        </authorList>
    </citation>
    <scope>NUCLEOTIDE SEQUENCE [LARGE SCALE GENOMIC DNA]</scope>
    <source>
        <strain evidence="2 3">SWK21</strain>
    </source>
</reference>
<dbReference type="Proteomes" id="UP000225740">
    <property type="component" value="Unassembled WGS sequence"/>
</dbReference>
<evidence type="ECO:0000256" key="1">
    <source>
        <dbReference type="SAM" id="Phobius"/>
    </source>
</evidence>